<gene>
    <name evidence="1" type="ORF">STPYR_10947</name>
</gene>
<reference evidence="1" key="1">
    <citation type="submission" date="2016-03" db="EMBL/GenBank/DDBJ databases">
        <authorList>
            <person name="Ploux O."/>
        </authorList>
    </citation>
    <scope>NUCLEOTIDE SEQUENCE</scope>
    <source>
        <strain evidence="1">UC10</strain>
    </source>
</reference>
<dbReference type="EMBL" id="FLTS01000001">
    <property type="protein sequence ID" value="SBV36017.1"/>
    <property type="molecule type" value="Genomic_DNA"/>
</dbReference>
<dbReference type="AlphaFoldDB" id="A0A1Y5Q7Z2"/>
<protein>
    <submittedName>
        <fullName evidence="1">Uncharacterized protein</fullName>
    </submittedName>
</protein>
<evidence type="ECO:0000313" key="1">
    <source>
        <dbReference type="EMBL" id="SBV36017.1"/>
    </source>
</evidence>
<organism evidence="1">
    <name type="scientific">uncultured Stenotrophomonas sp</name>
    <dbReference type="NCBI Taxonomy" id="165438"/>
    <lineage>
        <taxon>Bacteria</taxon>
        <taxon>Pseudomonadati</taxon>
        <taxon>Pseudomonadota</taxon>
        <taxon>Gammaproteobacteria</taxon>
        <taxon>Lysobacterales</taxon>
        <taxon>Lysobacteraceae</taxon>
        <taxon>Stenotrophomonas</taxon>
        <taxon>environmental samples</taxon>
    </lineage>
</organism>
<proteinExistence type="predicted"/>
<sequence>MPGELQRLGAQRRHAGLVEQFQRGAQRRQSQHRRVAQLPALGAQLGHELRRHLEARGLLVAPPAGKARQRCIACVALVDEAAGHRAGAGIEVFVVAPHREVGGGVVQGQRHVADRVGEVEADVGALRACQPGDRVEVEHLPAAVLHTRPQHQRYALAVLGDGAFDGGHRDRAVGLVRLHFDQVGGWVEAVEADLRLDRVAVGGEGTGFHQDRRARGRGAVEADHHQLQVHAQRVHRHHFHRQRADHARQRIAHQPVVIHPVRRTGEVAFDRDPRPQVQDLLHHHLCATWLQAERVADEIGLVGAIVLRDQKLVAQLAQRIGRIKRDGMGRGQEFVHCCMGVKNDAAVYRRGMERRGDVSRDRILPTRPGRDSCRPYG</sequence>
<accession>A0A1Y5Q7Z2</accession>
<name>A0A1Y5Q7Z2_9GAMM</name>